<protein>
    <recommendedName>
        <fullName evidence="1">KAP NTPase domain-containing protein</fullName>
    </recommendedName>
</protein>
<feature type="domain" description="KAP NTPase" evidence="1">
    <location>
        <begin position="36"/>
        <end position="67"/>
    </location>
</feature>
<reference evidence="3" key="1">
    <citation type="journal article" date="2018" name="Front. Microbiol.">
        <title>Genome-Based Analysis Reveals the Taxonomy and Diversity of the Family Idiomarinaceae.</title>
        <authorList>
            <person name="Liu Y."/>
            <person name="Lai Q."/>
            <person name="Shao Z."/>
        </authorList>
    </citation>
    <scope>NUCLEOTIDE SEQUENCE [LARGE SCALE GENOMIC DNA]</scope>
    <source>
        <strain evidence="3">PIM1</strain>
    </source>
</reference>
<dbReference type="RefSeq" id="WP_126760501.1">
    <property type="nucleotide sequence ID" value="NZ_PIPZ01000008.1"/>
</dbReference>
<dbReference type="Pfam" id="PF07693">
    <property type="entry name" value="KAP_NTPase"/>
    <property type="match status" value="1"/>
</dbReference>
<dbReference type="AlphaFoldDB" id="A0A432YAA0"/>
<comment type="caution">
    <text evidence="2">The sequence shown here is derived from an EMBL/GenBank/DDBJ whole genome shotgun (WGS) entry which is preliminary data.</text>
</comment>
<dbReference type="EMBL" id="PIPZ01000008">
    <property type="protein sequence ID" value="RUO57898.1"/>
    <property type="molecule type" value="Genomic_DNA"/>
</dbReference>
<accession>A0A432YAA0</accession>
<name>A0A432YAA0_9GAMM</name>
<proteinExistence type="predicted"/>
<dbReference type="Proteomes" id="UP000288127">
    <property type="component" value="Unassembled WGS sequence"/>
</dbReference>
<gene>
    <name evidence="2" type="ORF">CWI76_11595</name>
</gene>
<sequence length="68" mass="7327">MGADKVTKLQGQIFEALPERVSTVDEFDDQTHTCTADAMYKFINSSSGEGLTIGLEGSWGTDKSQVIA</sequence>
<evidence type="ECO:0000313" key="3">
    <source>
        <dbReference type="Proteomes" id="UP000288127"/>
    </source>
</evidence>
<organism evidence="2 3">
    <name type="scientific">Pseudidiomarina marina</name>
    <dbReference type="NCBI Taxonomy" id="502366"/>
    <lineage>
        <taxon>Bacteria</taxon>
        <taxon>Pseudomonadati</taxon>
        <taxon>Pseudomonadota</taxon>
        <taxon>Gammaproteobacteria</taxon>
        <taxon>Alteromonadales</taxon>
        <taxon>Idiomarinaceae</taxon>
        <taxon>Pseudidiomarina</taxon>
    </lineage>
</organism>
<evidence type="ECO:0000259" key="1">
    <source>
        <dbReference type="Pfam" id="PF07693"/>
    </source>
</evidence>
<evidence type="ECO:0000313" key="2">
    <source>
        <dbReference type="EMBL" id="RUO57898.1"/>
    </source>
</evidence>
<keyword evidence="3" id="KW-1185">Reference proteome</keyword>
<dbReference type="InterPro" id="IPR011646">
    <property type="entry name" value="KAP_P-loop"/>
</dbReference>